<keyword evidence="2" id="KW-0472">Membrane</keyword>
<feature type="transmembrane region" description="Helical" evidence="2">
    <location>
        <begin position="17"/>
        <end position="38"/>
    </location>
</feature>
<feature type="transmembrane region" description="Helical" evidence="2">
    <location>
        <begin position="179"/>
        <end position="200"/>
    </location>
</feature>
<evidence type="ECO:0000256" key="2">
    <source>
        <dbReference type="SAM" id="Phobius"/>
    </source>
</evidence>
<feature type="transmembrane region" description="Helical" evidence="2">
    <location>
        <begin position="148"/>
        <end position="167"/>
    </location>
</feature>
<evidence type="ECO:0000313" key="4">
    <source>
        <dbReference type="Proteomes" id="UP001595847"/>
    </source>
</evidence>
<protein>
    <recommendedName>
        <fullName evidence="5">Mechanosensitive ion channel</fullName>
    </recommendedName>
</protein>
<evidence type="ECO:0000256" key="1">
    <source>
        <dbReference type="SAM" id="MobiDB-lite"/>
    </source>
</evidence>
<dbReference type="Gene3D" id="1.10.287.1260">
    <property type="match status" value="1"/>
</dbReference>
<keyword evidence="2" id="KW-1133">Transmembrane helix</keyword>
<dbReference type="EMBL" id="JBHSBH010000009">
    <property type="protein sequence ID" value="MFC3997197.1"/>
    <property type="molecule type" value="Genomic_DNA"/>
</dbReference>
<evidence type="ECO:0008006" key="5">
    <source>
        <dbReference type="Google" id="ProtNLM"/>
    </source>
</evidence>
<feature type="region of interest" description="Disordered" evidence="1">
    <location>
        <begin position="221"/>
        <end position="266"/>
    </location>
</feature>
<feature type="transmembrane region" description="Helical" evidence="2">
    <location>
        <begin position="107"/>
        <end position="128"/>
    </location>
</feature>
<organism evidence="3 4">
    <name type="scientific">Nocardiopsis sediminis</name>
    <dbReference type="NCBI Taxonomy" id="1778267"/>
    <lineage>
        <taxon>Bacteria</taxon>
        <taxon>Bacillati</taxon>
        <taxon>Actinomycetota</taxon>
        <taxon>Actinomycetes</taxon>
        <taxon>Streptosporangiales</taxon>
        <taxon>Nocardiopsidaceae</taxon>
        <taxon>Nocardiopsis</taxon>
    </lineage>
</organism>
<keyword evidence="4" id="KW-1185">Reference proteome</keyword>
<gene>
    <name evidence="3" type="ORF">ACFOVU_14785</name>
</gene>
<accession>A0ABV8FQD2</accession>
<proteinExistence type="predicted"/>
<comment type="caution">
    <text evidence="3">The sequence shown here is derived from an EMBL/GenBank/DDBJ whole genome shotgun (WGS) entry which is preliminary data.</text>
</comment>
<evidence type="ECO:0000313" key="3">
    <source>
        <dbReference type="EMBL" id="MFC3997197.1"/>
    </source>
</evidence>
<feature type="compositionally biased region" description="Basic and acidic residues" evidence="1">
    <location>
        <begin position="240"/>
        <end position="266"/>
    </location>
</feature>
<dbReference type="Pfam" id="PF05552">
    <property type="entry name" value="MS_channel_1st_1"/>
    <property type="match status" value="2"/>
</dbReference>
<dbReference type="Proteomes" id="UP001595847">
    <property type="component" value="Unassembled WGS sequence"/>
</dbReference>
<dbReference type="RefSeq" id="WP_378533932.1">
    <property type="nucleotide sequence ID" value="NZ_JBHSBH010000009.1"/>
</dbReference>
<reference evidence="4" key="1">
    <citation type="journal article" date="2019" name="Int. J. Syst. Evol. Microbiol.">
        <title>The Global Catalogue of Microorganisms (GCM) 10K type strain sequencing project: providing services to taxonomists for standard genome sequencing and annotation.</title>
        <authorList>
            <consortium name="The Broad Institute Genomics Platform"/>
            <consortium name="The Broad Institute Genome Sequencing Center for Infectious Disease"/>
            <person name="Wu L."/>
            <person name="Ma J."/>
        </authorList>
    </citation>
    <scope>NUCLEOTIDE SEQUENCE [LARGE SCALE GENOMIC DNA]</scope>
    <source>
        <strain evidence="4">TBRC 1826</strain>
    </source>
</reference>
<keyword evidence="2" id="KW-0812">Transmembrane</keyword>
<dbReference type="InterPro" id="IPR008910">
    <property type="entry name" value="MSC_TM_helix"/>
</dbReference>
<sequence>MGIGQGLMTAWSAIVSFVPRLAAFLIILILGWIIARFVGRLVAKGLEKVGLDRAISRSGVGEYFQRTRYDASHLCGRIIYYIGLLITLQLAFSIFGPANPITRLLDAVIAFIPRAIVALIILVVAGMIAKAVRDVIVGGLGALSWGRLLANVTGIVIMALGIIAALNQMGVATTVTQPVLIAVLATVGGILVVGVGGGLIRPMQQRWSKWLDAAERETGRMREAGYTAGRGDALGGPAPQERRAEEPASAGRGREARSEDERGSVG</sequence>
<feature type="transmembrane region" description="Helical" evidence="2">
    <location>
        <begin position="78"/>
        <end position="95"/>
    </location>
</feature>
<name>A0ABV8FQD2_9ACTN</name>